<feature type="compositionally biased region" description="Polar residues" evidence="1">
    <location>
        <begin position="758"/>
        <end position="776"/>
    </location>
</feature>
<dbReference type="Proteomes" id="UP000035680">
    <property type="component" value="Unassembled WGS sequence"/>
</dbReference>
<feature type="region of interest" description="Disordered" evidence="1">
    <location>
        <begin position="744"/>
        <end position="776"/>
    </location>
</feature>
<feature type="compositionally biased region" description="Polar residues" evidence="1">
    <location>
        <begin position="540"/>
        <end position="557"/>
    </location>
</feature>
<feature type="region of interest" description="Disordered" evidence="1">
    <location>
        <begin position="506"/>
        <end position="587"/>
    </location>
</feature>
<evidence type="ECO:0000313" key="2">
    <source>
        <dbReference type="Proteomes" id="UP000035680"/>
    </source>
</evidence>
<feature type="compositionally biased region" description="Acidic residues" evidence="1">
    <location>
        <begin position="298"/>
        <end position="311"/>
    </location>
</feature>
<sequence>MFSRRFKSSLSKGENKPVVKKKYANILEYMADNGINPNVTREELNEVLRLSDGMWQQLCVDSGLDCIPSGRDSVGQRKRKLSELNEESVEVRKKPLLNKGTSFISTQSTDDSSMEVGDSTALTKDSSAAGSVNILQDSDFMALAATANTTSNSISNSGNGTIAMDVYETTNASSQPSSLNIQNDSTFMALANRTSSTNFPQNKDFTLDSDITDTGEHRSLKDVTASNAIVNSSSASEDFSSDMDVKQKDGSQDFGHERNHSKVTGEEVLNVTTSESVVVSHSKRTKFSLRKMPKLDSIQEDLPLDDQDNGDEISSSTLHGNLDVDNKTVTDDSALEPSSRQTEMQSIHLLQDQDFLDLAGISGSEQKSMWRGRKFNGSTSTVSSVVKNDDSLDFQRGCSRSKTTGEEVSNVTTSENTVISHTKRTRFNLRKRLNLDAIEEDSLLESKRDNDKISSVTLEESVIVSSKNAVNDSALEPSSRQTEMHSIQLLQDQDFRVLAGISNSEQKSTWRGRKLNGSTTSSVGQLSERENKNVKVPSVDASNCENSNGLAETSNVPKKSRWCRKTSNTTGESTTVESDGSSDKLTTSSINSSSFAIPQGPVIPRNNFDITTSVASESTPFLKRRSLRSVSNNSIDTRVLPIKARKNLDVSSFLNANPKIAFQEIQQRRKTKIIVNDDTSEKELFKNDSVVGKKAKEHSRSTLSSQSLLSSQGDDDGEEKVLRRSERISKRNIVNIDDSLFQTATPAIRKPGRKKLNQSKTANDETTMSRSCSPESIMSEGYSEFPLLIDESDANLNGSSKKGTKHAVIRGKKEKQKVLVVRRPRIIKPNEDQIQFTNLRRSRRNRIPPVDTSLLQKPIYERDENGLLTLVGVSEVEVKDPLFVKYGTADFTEINNIRAVQQRAKRQKKLAKEQNLAYYGIKHCK</sequence>
<feature type="region of interest" description="Disordered" evidence="1">
    <location>
        <begin position="232"/>
        <end position="265"/>
    </location>
</feature>
<dbReference type="WBParaSite" id="SVE_0605700.1">
    <property type="protein sequence ID" value="SVE_0605700.1"/>
    <property type="gene ID" value="SVE_0605700"/>
</dbReference>
<keyword evidence="2" id="KW-1185">Reference proteome</keyword>
<protein>
    <submittedName>
        <fullName evidence="3">Dentin sialophosphoprotein-like</fullName>
    </submittedName>
</protein>
<reference evidence="2" key="1">
    <citation type="submission" date="2014-07" db="EMBL/GenBank/DDBJ databases">
        <authorList>
            <person name="Martin A.A"/>
            <person name="De Silva N."/>
        </authorList>
    </citation>
    <scope>NUCLEOTIDE SEQUENCE</scope>
</reference>
<evidence type="ECO:0000256" key="1">
    <source>
        <dbReference type="SAM" id="MobiDB-lite"/>
    </source>
</evidence>
<feature type="region of interest" description="Disordered" evidence="1">
    <location>
        <begin position="693"/>
        <end position="724"/>
    </location>
</feature>
<reference evidence="3" key="2">
    <citation type="submission" date="2015-08" db="UniProtKB">
        <authorList>
            <consortium name="WormBaseParasite"/>
        </authorList>
    </citation>
    <scope>IDENTIFICATION</scope>
</reference>
<feature type="compositionally biased region" description="Polar residues" evidence="1">
    <location>
        <begin position="516"/>
        <end position="525"/>
    </location>
</feature>
<accession>A0A0K0FB51</accession>
<dbReference type="AlphaFoldDB" id="A0A0K0FB51"/>
<name>A0A0K0FB51_STRVS</name>
<feature type="compositionally biased region" description="Basic and acidic residues" evidence="1">
    <location>
        <begin position="243"/>
        <end position="265"/>
    </location>
</feature>
<feature type="compositionally biased region" description="Low complexity" evidence="1">
    <location>
        <begin position="701"/>
        <end position="711"/>
    </location>
</feature>
<organism evidence="2 3">
    <name type="scientific">Strongyloides venezuelensis</name>
    <name type="common">Threadworm</name>
    <dbReference type="NCBI Taxonomy" id="75913"/>
    <lineage>
        <taxon>Eukaryota</taxon>
        <taxon>Metazoa</taxon>
        <taxon>Ecdysozoa</taxon>
        <taxon>Nematoda</taxon>
        <taxon>Chromadorea</taxon>
        <taxon>Rhabditida</taxon>
        <taxon>Tylenchina</taxon>
        <taxon>Panagrolaimomorpha</taxon>
        <taxon>Strongyloidoidea</taxon>
        <taxon>Strongyloididae</taxon>
        <taxon>Strongyloides</taxon>
    </lineage>
</organism>
<evidence type="ECO:0000313" key="3">
    <source>
        <dbReference type="WBParaSite" id="SVE_0605700.1"/>
    </source>
</evidence>
<feature type="compositionally biased region" description="Polar residues" evidence="1">
    <location>
        <begin position="565"/>
        <end position="587"/>
    </location>
</feature>
<proteinExistence type="predicted"/>
<feature type="region of interest" description="Disordered" evidence="1">
    <location>
        <begin position="298"/>
        <end position="340"/>
    </location>
</feature>